<gene>
    <name evidence="1" type="ORF">S01H1_82322</name>
</gene>
<protein>
    <recommendedName>
        <fullName evidence="2">Orc1-like AAA ATPase domain-containing protein</fullName>
    </recommendedName>
</protein>
<evidence type="ECO:0000313" key="1">
    <source>
        <dbReference type="EMBL" id="GAG49054.1"/>
    </source>
</evidence>
<dbReference type="AlphaFoldDB" id="X0XZZ4"/>
<accession>X0XZZ4</accession>
<name>X0XZZ4_9ZZZZ</name>
<sequence>MWLREMGKGEVVVTPEAGRLITPSKLNSILQAPYIVGRDDFIGFLEKHLSEEGDPKVFPVLLGDEGSGKTRLMRFADEIAQKKLTFTLYAKGYPFWQNEMYGAVFAA</sequence>
<comment type="caution">
    <text evidence="1">The sequence shown here is derived from an EMBL/GenBank/DDBJ whole genome shotgun (WGS) entry which is preliminary data.</text>
</comment>
<reference evidence="1" key="1">
    <citation type="journal article" date="2014" name="Front. Microbiol.">
        <title>High frequency of phylogenetically diverse reductive dehalogenase-homologous genes in deep subseafloor sedimentary metagenomes.</title>
        <authorList>
            <person name="Kawai M."/>
            <person name="Futagami T."/>
            <person name="Toyoda A."/>
            <person name="Takaki Y."/>
            <person name="Nishi S."/>
            <person name="Hori S."/>
            <person name="Arai W."/>
            <person name="Tsubouchi T."/>
            <person name="Morono Y."/>
            <person name="Uchiyama I."/>
            <person name="Ito T."/>
            <person name="Fujiyama A."/>
            <person name="Inagaki F."/>
            <person name="Takami H."/>
        </authorList>
    </citation>
    <scope>NUCLEOTIDE SEQUENCE</scope>
    <source>
        <strain evidence="1">Expedition CK06-06</strain>
    </source>
</reference>
<organism evidence="1">
    <name type="scientific">marine sediment metagenome</name>
    <dbReference type="NCBI Taxonomy" id="412755"/>
    <lineage>
        <taxon>unclassified sequences</taxon>
        <taxon>metagenomes</taxon>
        <taxon>ecological metagenomes</taxon>
    </lineage>
</organism>
<dbReference type="EMBL" id="BARS01055797">
    <property type="protein sequence ID" value="GAG49054.1"/>
    <property type="molecule type" value="Genomic_DNA"/>
</dbReference>
<proteinExistence type="predicted"/>
<feature type="non-terminal residue" evidence="1">
    <location>
        <position position="107"/>
    </location>
</feature>
<evidence type="ECO:0008006" key="2">
    <source>
        <dbReference type="Google" id="ProtNLM"/>
    </source>
</evidence>